<evidence type="ECO:0000256" key="6">
    <source>
        <dbReference type="SAM" id="MobiDB-lite"/>
    </source>
</evidence>
<dbReference type="OMA" id="HSFIPNC"/>
<dbReference type="PROSITE" id="PS51577">
    <property type="entry name" value="SAM_MT43_SET7"/>
    <property type="match status" value="1"/>
</dbReference>
<dbReference type="GO" id="GO:0070828">
    <property type="term" value="P:heterochromatin organization"/>
    <property type="evidence" value="ECO:0007669"/>
    <property type="project" value="TreeGrafter"/>
</dbReference>
<dbReference type="SUPFAM" id="SSF82199">
    <property type="entry name" value="SET domain"/>
    <property type="match status" value="1"/>
</dbReference>
<keyword evidence="2" id="KW-0677">Repeat</keyword>
<dbReference type="SMART" id="SM00317">
    <property type="entry name" value="SET"/>
    <property type="match status" value="1"/>
</dbReference>
<evidence type="ECO:0000256" key="5">
    <source>
        <dbReference type="ARBA" id="ARBA00048660"/>
    </source>
</evidence>
<dbReference type="GO" id="GO:0003682">
    <property type="term" value="F:chromatin binding"/>
    <property type="evidence" value="ECO:0007669"/>
    <property type="project" value="TreeGrafter"/>
</dbReference>
<feature type="compositionally biased region" description="Acidic residues" evidence="6">
    <location>
        <begin position="10"/>
        <end position="70"/>
    </location>
</feature>
<dbReference type="InterPro" id="IPR017155">
    <property type="entry name" value="Hist-Lys_N-MeTrfase_SETD7"/>
</dbReference>
<keyword evidence="8" id="KW-0489">Methyltransferase</keyword>
<dbReference type="GeneID" id="31364746"/>
<comment type="caution">
    <text evidence="8">The sequence shown here is derived from an EMBL/GenBank/DDBJ whole genome shotgun (WGS) entry which is preliminary data.</text>
</comment>
<dbReference type="PANTHER" id="PTHR46820">
    <property type="entry name" value="HISTONE-LYSINE N-METHYLTRANSFERASE SETD7"/>
    <property type="match status" value="1"/>
</dbReference>
<dbReference type="GO" id="GO:0140945">
    <property type="term" value="F:histone H3K4 monomethyltransferase activity"/>
    <property type="evidence" value="ECO:0007669"/>
    <property type="project" value="UniProtKB-EC"/>
</dbReference>
<sequence>MARRDKTKEEEIDEDEIEEQVEDEEEDDDVDGDEEGEEEDEEGEDEDGGSEYETYNTEDEELYEGEENEDGDRHGHGTLYTADGFIMEGEWVNGTLNGPGSLIFDDILIKGTYVDGEFEGQCTEYTLEKVRTFEGQYKAGERHGPGILYNIDGSRIEGTWKNSILCGECCFYYPDDRFFIKGTWKKGEFVKGTVSVSDSKALDLKSLVSTTQLKRDESDSKKISSNPMLPDAFEQYYCYVKKSEIPNSGEGLFAAVDIPADRLVSYYNGLRIDPKLADDRDWSFNSNTMYLDKETYIDIPPEWSSTSKYCASLGHKANHSKNNNTVYRPCYHPRFGDIKCIRSIKPIAKDQEILVDYDYEEKDKPQWYIDLEKQAAVATDVNKNTTNSNGNGNKKLKTKN</sequence>
<evidence type="ECO:0000313" key="8">
    <source>
        <dbReference type="EMBL" id="EFA77773.1"/>
    </source>
</evidence>
<feature type="compositionally biased region" description="Low complexity" evidence="6">
    <location>
        <begin position="382"/>
        <end position="393"/>
    </location>
</feature>
<dbReference type="GO" id="GO:0006355">
    <property type="term" value="P:regulation of DNA-templated transcription"/>
    <property type="evidence" value="ECO:0007669"/>
    <property type="project" value="InterPro"/>
</dbReference>
<dbReference type="STRING" id="670386.D3BL39"/>
<reference evidence="8 9" key="1">
    <citation type="journal article" date="2011" name="Genome Res.">
        <title>Phylogeny-wide analysis of social amoeba genomes highlights ancient origins for complex intercellular communication.</title>
        <authorList>
            <person name="Heidel A.J."/>
            <person name="Lawal H.M."/>
            <person name="Felder M."/>
            <person name="Schilde C."/>
            <person name="Helps N.R."/>
            <person name="Tunggal B."/>
            <person name="Rivero F."/>
            <person name="John U."/>
            <person name="Schleicher M."/>
            <person name="Eichinger L."/>
            <person name="Platzer M."/>
            <person name="Noegel A.A."/>
            <person name="Schaap P."/>
            <person name="Gloeckner G."/>
        </authorList>
    </citation>
    <scope>NUCLEOTIDE SEQUENCE [LARGE SCALE GENOMIC DNA]</scope>
    <source>
        <strain evidence="9">ATCC 26659 / Pp 5 / PN500</strain>
    </source>
</reference>
<dbReference type="AlphaFoldDB" id="D3BL39"/>
<evidence type="ECO:0000259" key="7">
    <source>
        <dbReference type="PROSITE" id="PS50280"/>
    </source>
</evidence>
<feature type="domain" description="SET" evidence="7">
    <location>
        <begin position="236"/>
        <end position="358"/>
    </location>
</feature>
<dbReference type="Pfam" id="PF02493">
    <property type="entry name" value="MORN"/>
    <property type="match status" value="4"/>
</dbReference>
<protein>
    <recommendedName>
        <fullName evidence="1">Histone-lysine N-methyltransferase SETD7</fullName>
    </recommendedName>
    <alternativeName>
        <fullName evidence="3">SET domain-containing protein 7</fullName>
    </alternativeName>
</protein>
<dbReference type="Proteomes" id="UP000001396">
    <property type="component" value="Unassembled WGS sequence"/>
</dbReference>
<feature type="region of interest" description="Disordered" evidence="6">
    <location>
        <begin position="1"/>
        <end position="76"/>
    </location>
</feature>
<dbReference type="Pfam" id="PF00856">
    <property type="entry name" value="SET"/>
    <property type="match status" value="1"/>
</dbReference>
<dbReference type="InterPro" id="IPR003409">
    <property type="entry name" value="MORN"/>
</dbReference>
<comment type="catalytic activity">
    <reaction evidence="5">
        <text>L-lysyl(4)-[histone H3] + S-adenosyl-L-methionine = N(6)-methyl-L-lysyl(4)-[histone H3] + S-adenosyl-L-homocysteine + H(+)</text>
        <dbReference type="Rhea" id="RHEA:60264"/>
        <dbReference type="Rhea" id="RHEA-COMP:15543"/>
        <dbReference type="Rhea" id="RHEA-COMP:15547"/>
        <dbReference type="ChEBI" id="CHEBI:15378"/>
        <dbReference type="ChEBI" id="CHEBI:29969"/>
        <dbReference type="ChEBI" id="CHEBI:57856"/>
        <dbReference type="ChEBI" id="CHEBI:59789"/>
        <dbReference type="ChEBI" id="CHEBI:61929"/>
        <dbReference type="EC" id="2.1.1.364"/>
    </reaction>
</comment>
<dbReference type="FunCoup" id="D3BL39">
    <property type="interactions" value="27"/>
</dbReference>
<feature type="region of interest" description="Disordered" evidence="6">
    <location>
        <begin position="379"/>
        <end position="400"/>
    </location>
</feature>
<name>D3BL39_HETP5</name>
<dbReference type="Gene3D" id="2.20.110.10">
    <property type="entry name" value="Histone H3 K4-specific methyltransferase SET7/9 N-terminal domain"/>
    <property type="match status" value="2"/>
</dbReference>
<evidence type="ECO:0000256" key="1">
    <source>
        <dbReference type="ARBA" id="ARBA00020512"/>
    </source>
</evidence>
<gene>
    <name evidence="8" type="ORF">PPL_09271</name>
</gene>
<organism evidence="8 9">
    <name type="scientific">Heterostelium pallidum (strain ATCC 26659 / Pp 5 / PN500)</name>
    <name type="common">Cellular slime mold</name>
    <name type="synonym">Polysphondylium pallidum</name>
    <dbReference type="NCBI Taxonomy" id="670386"/>
    <lineage>
        <taxon>Eukaryota</taxon>
        <taxon>Amoebozoa</taxon>
        <taxon>Evosea</taxon>
        <taxon>Eumycetozoa</taxon>
        <taxon>Dictyostelia</taxon>
        <taxon>Acytosteliales</taxon>
        <taxon>Acytosteliaceae</taxon>
        <taxon>Heterostelium</taxon>
    </lineage>
</organism>
<evidence type="ECO:0000313" key="9">
    <source>
        <dbReference type="Proteomes" id="UP000001396"/>
    </source>
</evidence>
<keyword evidence="8" id="KW-0808">Transferase</keyword>
<dbReference type="GO" id="GO:0032259">
    <property type="term" value="P:methylation"/>
    <property type="evidence" value="ECO:0007669"/>
    <property type="project" value="UniProtKB-KW"/>
</dbReference>
<proteinExistence type="predicted"/>
<dbReference type="SUPFAM" id="SSF82185">
    <property type="entry name" value="Histone H3 K4-specific methyltransferase SET7/9 N-terminal domain"/>
    <property type="match status" value="2"/>
</dbReference>
<evidence type="ECO:0000256" key="3">
    <source>
        <dbReference type="ARBA" id="ARBA00030095"/>
    </source>
</evidence>
<evidence type="ECO:0000256" key="4">
    <source>
        <dbReference type="ARBA" id="ARBA00047738"/>
    </source>
</evidence>
<dbReference type="InterPro" id="IPR046341">
    <property type="entry name" value="SET_dom_sf"/>
</dbReference>
<dbReference type="EMBL" id="ADBJ01000039">
    <property type="protein sequence ID" value="EFA77773.1"/>
    <property type="molecule type" value="Genomic_DNA"/>
</dbReference>
<dbReference type="InParanoid" id="D3BL39"/>
<dbReference type="PROSITE" id="PS50280">
    <property type="entry name" value="SET"/>
    <property type="match status" value="1"/>
</dbReference>
<accession>D3BL39</accession>
<dbReference type="InterPro" id="IPR001214">
    <property type="entry name" value="SET_dom"/>
</dbReference>
<dbReference type="RefSeq" id="XP_020429901.1">
    <property type="nucleotide sequence ID" value="XM_020580068.1"/>
</dbReference>
<keyword evidence="9" id="KW-1185">Reference proteome</keyword>
<dbReference type="GO" id="GO:0005694">
    <property type="term" value="C:chromosome"/>
    <property type="evidence" value="ECO:0007669"/>
    <property type="project" value="InterPro"/>
</dbReference>
<dbReference type="Gene3D" id="2.170.270.10">
    <property type="entry name" value="SET domain"/>
    <property type="match status" value="1"/>
</dbReference>
<comment type="catalytic activity">
    <reaction evidence="4">
        <text>L-lysyl-[protein] + S-adenosyl-L-methionine = N(6)-methyl-L-lysyl-[protein] + S-adenosyl-L-homocysteine + H(+)</text>
        <dbReference type="Rhea" id="RHEA:51736"/>
        <dbReference type="Rhea" id="RHEA-COMP:9752"/>
        <dbReference type="Rhea" id="RHEA-COMP:13053"/>
        <dbReference type="ChEBI" id="CHEBI:15378"/>
        <dbReference type="ChEBI" id="CHEBI:29969"/>
        <dbReference type="ChEBI" id="CHEBI:57856"/>
        <dbReference type="ChEBI" id="CHEBI:59789"/>
        <dbReference type="ChEBI" id="CHEBI:61929"/>
    </reaction>
    <physiologicalReaction direction="left-to-right" evidence="4">
        <dbReference type="Rhea" id="RHEA:51737"/>
    </physiologicalReaction>
</comment>
<evidence type="ECO:0000256" key="2">
    <source>
        <dbReference type="ARBA" id="ARBA00022737"/>
    </source>
</evidence>
<dbReference type="SMART" id="SM00698">
    <property type="entry name" value="MORN"/>
    <property type="match status" value="3"/>
</dbReference>
<dbReference type="PANTHER" id="PTHR46820:SF1">
    <property type="entry name" value="HISTONE-LYSINE N-METHYLTRANSFERASE SETD7"/>
    <property type="match status" value="1"/>
</dbReference>
<dbReference type="GO" id="GO:0005634">
    <property type="term" value="C:nucleus"/>
    <property type="evidence" value="ECO:0007669"/>
    <property type="project" value="TreeGrafter"/>
</dbReference>